<dbReference type="InterPro" id="IPR006860">
    <property type="entry name" value="FecR"/>
</dbReference>
<keyword evidence="1" id="KW-1133">Transmembrane helix</keyword>
<evidence type="ECO:0000259" key="3">
    <source>
        <dbReference type="Pfam" id="PF16344"/>
    </source>
</evidence>
<comment type="caution">
    <text evidence="4">The sequence shown here is derived from an EMBL/GenBank/DDBJ whole genome shotgun (WGS) entry which is preliminary data.</text>
</comment>
<name>A0A512AUJ4_9BACT</name>
<dbReference type="EMBL" id="BJYS01000005">
    <property type="protein sequence ID" value="GEO03375.1"/>
    <property type="molecule type" value="Genomic_DNA"/>
</dbReference>
<dbReference type="Pfam" id="PF16344">
    <property type="entry name" value="FecR_C"/>
    <property type="match status" value="1"/>
</dbReference>
<dbReference type="RefSeq" id="WP_146895628.1">
    <property type="nucleotide sequence ID" value="NZ_BJYS01000005.1"/>
</dbReference>
<gene>
    <name evidence="4" type="ORF">AAE02nite_10390</name>
</gene>
<dbReference type="OrthoDB" id="1099916at2"/>
<evidence type="ECO:0000313" key="4">
    <source>
        <dbReference type="EMBL" id="GEO03375.1"/>
    </source>
</evidence>
<evidence type="ECO:0000259" key="2">
    <source>
        <dbReference type="Pfam" id="PF04773"/>
    </source>
</evidence>
<keyword evidence="1" id="KW-0812">Transmembrane</keyword>
<sequence length="349" mass="39755">MSLKNSVTKELLFTYFEGKATSLQKQRIEDWMNEPENEEFFYECVHEWELGNLNYEADVKEAIKKFRRRISGKPNTEIEPVKVTEHSNPEYAYSPVAAPTPKRVALLFAASIVFLLGFNIWFFKDFIFYKTFQTDYGKISTITLPDGSGVTLNANSQLKIYRFGFGNLSRQVSLKGEANFKIVHTPDDQKFIVLTEGPLKVEVLGTEFNVFSRERGTKVGLYKGKVKVTYEQSAEQEKTVSMLPGELTTVDPIHKTLEVEKVLHPENFAAWQQGRFIFENTSLAEIKKILEENYGIEIRFKNSRVAEQTVSGSFKGNSVNELLQALAETLELDVIQQSNRIVISGKSSD</sequence>
<keyword evidence="1" id="KW-0472">Membrane</keyword>
<organism evidence="4 5">
    <name type="scientific">Adhaeribacter aerolatus</name>
    <dbReference type="NCBI Taxonomy" id="670289"/>
    <lineage>
        <taxon>Bacteria</taxon>
        <taxon>Pseudomonadati</taxon>
        <taxon>Bacteroidota</taxon>
        <taxon>Cytophagia</taxon>
        <taxon>Cytophagales</taxon>
        <taxon>Hymenobacteraceae</taxon>
        <taxon>Adhaeribacter</taxon>
    </lineage>
</organism>
<keyword evidence="5" id="KW-1185">Reference proteome</keyword>
<feature type="domain" description="FecR protein" evidence="2">
    <location>
        <begin position="131"/>
        <end position="227"/>
    </location>
</feature>
<evidence type="ECO:0000256" key="1">
    <source>
        <dbReference type="SAM" id="Phobius"/>
    </source>
</evidence>
<protein>
    <submittedName>
        <fullName evidence="4">Anti-sigma factor</fullName>
    </submittedName>
</protein>
<proteinExistence type="predicted"/>
<dbReference type="Pfam" id="PF04773">
    <property type="entry name" value="FecR"/>
    <property type="match status" value="1"/>
</dbReference>
<dbReference type="PANTHER" id="PTHR30273:SF2">
    <property type="entry name" value="PROTEIN FECR"/>
    <property type="match status" value="1"/>
</dbReference>
<dbReference type="GO" id="GO:0016989">
    <property type="term" value="F:sigma factor antagonist activity"/>
    <property type="evidence" value="ECO:0007669"/>
    <property type="project" value="TreeGrafter"/>
</dbReference>
<dbReference type="PANTHER" id="PTHR30273">
    <property type="entry name" value="PERIPLASMIC SIGNAL SENSOR AND SIGMA FACTOR ACTIVATOR FECR-RELATED"/>
    <property type="match status" value="1"/>
</dbReference>
<dbReference type="InterPro" id="IPR012373">
    <property type="entry name" value="Ferrdict_sens_TM"/>
</dbReference>
<dbReference type="Gene3D" id="3.55.50.30">
    <property type="match status" value="1"/>
</dbReference>
<feature type="transmembrane region" description="Helical" evidence="1">
    <location>
        <begin position="104"/>
        <end position="123"/>
    </location>
</feature>
<dbReference type="Gene3D" id="2.60.120.1440">
    <property type="match status" value="1"/>
</dbReference>
<reference evidence="4 5" key="1">
    <citation type="submission" date="2019-07" db="EMBL/GenBank/DDBJ databases">
        <title>Whole genome shotgun sequence of Adhaeribacter aerolatus NBRC 106133.</title>
        <authorList>
            <person name="Hosoyama A."/>
            <person name="Uohara A."/>
            <person name="Ohji S."/>
            <person name="Ichikawa N."/>
        </authorList>
    </citation>
    <scope>NUCLEOTIDE SEQUENCE [LARGE SCALE GENOMIC DNA]</scope>
    <source>
        <strain evidence="4 5">NBRC 106133</strain>
    </source>
</reference>
<evidence type="ECO:0000313" key="5">
    <source>
        <dbReference type="Proteomes" id="UP000321532"/>
    </source>
</evidence>
<feature type="domain" description="Protein FecR C-terminal" evidence="3">
    <location>
        <begin position="275"/>
        <end position="343"/>
    </location>
</feature>
<dbReference type="Proteomes" id="UP000321532">
    <property type="component" value="Unassembled WGS sequence"/>
</dbReference>
<dbReference type="InterPro" id="IPR032508">
    <property type="entry name" value="FecR_C"/>
</dbReference>
<dbReference type="AlphaFoldDB" id="A0A512AUJ4"/>
<dbReference type="PIRSF" id="PIRSF018266">
    <property type="entry name" value="FecR"/>
    <property type="match status" value="1"/>
</dbReference>
<accession>A0A512AUJ4</accession>